<dbReference type="GO" id="GO:0046872">
    <property type="term" value="F:metal ion binding"/>
    <property type="evidence" value="ECO:0007669"/>
    <property type="project" value="UniProtKB-KW"/>
</dbReference>
<evidence type="ECO:0000256" key="9">
    <source>
        <dbReference type="RuleBase" id="RU362011"/>
    </source>
</evidence>
<dbReference type="SUPFAM" id="SSF158791">
    <property type="entry name" value="MgtE N-terminal domain-like"/>
    <property type="match status" value="1"/>
</dbReference>
<proteinExistence type="inferred from homology"/>
<comment type="subunit">
    <text evidence="9">Homodimer.</text>
</comment>
<dbReference type="EMBL" id="JTDW01000002">
    <property type="protein sequence ID" value="KJD36832.1"/>
    <property type="molecule type" value="Genomic_DNA"/>
</dbReference>
<dbReference type="SMART" id="SM00116">
    <property type="entry name" value="CBS"/>
    <property type="match status" value="2"/>
</dbReference>
<dbReference type="Pfam" id="PF00571">
    <property type="entry name" value="CBS"/>
    <property type="match status" value="2"/>
</dbReference>
<keyword evidence="12" id="KW-1185">Reference proteome</keyword>
<evidence type="ECO:0000256" key="7">
    <source>
        <dbReference type="ARBA" id="ARBA00023136"/>
    </source>
</evidence>
<accession>A0A0D7WGG7</accession>
<dbReference type="Gene3D" id="1.10.357.20">
    <property type="entry name" value="SLC41 divalent cation transporters, integral membrane domain"/>
    <property type="match status" value="1"/>
</dbReference>
<keyword evidence="4 9" id="KW-0812">Transmembrane</keyword>
<name>A0A0D7WGG7_9FLAO</name>
<dbReference type="STRING" id="1435349.PW52_04150"/>
<dbReference type="PANTHER" id="PTHR43773">
    <property type="entry name" value="MAGNESIUM TRANSPORTER MGTE"/>
    <property type="match status" value="1"/>
</dbReference>
<dbReference type="InterPro" id="IPR038076">
    <property type="entry name" value="MgtE_N_sf"/>
</dbReference>
<sequence>MSEEKENSQFQLTDTLLEQVELLIETQNDKELKSVMDEFHYADIAEILDELNLEQAMYVIKLLDSETTADILMELDEDNREKVLKNLSAKEIAEEVEELDTDDAADIIAELPEERQQAVIDQIEDEAHKAEITELLTYDDDVAGGLMAKELVKVYETWTVAGCLRRIRGQAKDVKRVHSIYVVDKKDRLIGRLSLKDLIVAKSEQKIADIYISNVDYVNVNEDAEEVARIMAKYDLEAIPVIESDDNKVLLGRITIDDIVDVLKEEADKDYQMAAGITSDVEADDSIIQLTKARLPWLFLGLVGGVGAFLIMEGFHEAFSKYTVLFFFTPLIAAMAGNVGVQSSAIIVQGLANDDVKGSINSRLLKEMLLAALNGLILALFLFVFVWIAQGEANTALAVSTSLVVVIIVAGLIGTFVPLFLDKRGIDPAIATGPFITTSNDIFGILIYFSIAKLILGI</sequence>
<dbReference type="InterPro" id="IPR006667">
    <property type="entry name" value="SLC41_membr_dom"/>
</dbReference>
<comment type="caution">
    <text evidence="11">The sequence shown here is derived from an EMBL/GenBank/DDBJ whole genome shotgun (WGS) entry which is preliminary data.</text>
</comment>
<dbReference type="PROSITE" id="PS51371">
    <property type="entry name" value="CBS"/>
    <property type="match status" value="2"/>
</dbReference>
<evidence type="ECO:0000256" key="1">
    <source>
        <dbReference type="ARBA" id="ARBA00004141"/>
    </source>
</evidence>
<keyword evidence="3 9" id="KW-0813">Transport</keyword>
<evidence type="ECO:0000256" key="4">
    <source>
        <dbReference type="ARBA" id="ARBA00022692"/>
    </source>
</evidence>
<feature type="transmembrane region" description="Helical" evidence="9">
    <location>
        <begin position="368"/>
        <end position="389"/>
    </location>
</feature>
<evidence type="ECO:0000313" key="12">
    <source>
        <dbReference type="Proteomes" id="UP000032578"/>
    </source>
</evidence>
<dbReference type="InterPro" id="IPR000644">
    <property type="entry name" value="CBS_dom"/>
</dbReference>
<dbReference type="InterPro" id="IPR006668">
    <property type="entry name" value="Mg_transptr_MgtE_intracell_dom"/>
</dbReference>
<evidence type="ECO:0000256" key="3">
    <source>
        <dbReference type="ARBA" id="ARBA00022448"/>
    </source>
</evidence>
<feature type="transmembrane region" description="Helical" evidence="9">
    <location>
        <begin position="295"/>
        <end position="312"/>
    </location>
</feature>
<gene>
    <name evidence="11" type="ORF">PW52_04150</name>
</gene>
<evidence type="ECO:0000259" key="10">
    <source>
        <dbReference type="PROSITE" id="PS51371"/>
    </source>
</evidence>
<dbReference type="InterPro" id="IPR036739">
    <property type="entry name" value="SLC41_membr_dom_sf"/>
</dbReference>
<evidence type="ECO:0000313" key="11">
    <source>
        <dbReference type="EMBL" id="KJD36832.1"/>
    </source>
</evidence>
<keyword evidence="9" id="KW-1003">Cell membrane</keyword>
<keyword evidence="6 9" id="KW-1133">Transmembrane helix</keyword>
<evidence type="ECO:0000256" key="6">
    <source>
        <dbReference type="ARBA" id="ARBA00022989"/>
    </source>
</evidence>
<feature type="transmembrane region" description="Helical" evidence="9">
    <location>
        <begin position="433"/>
        <end position="456"/>
    </location>
</feature>
<dbReference type="InterPro" id="IPR046342">
    <property type="entry name" value="CBS_dom_sf"/>
</dbReference>
<dbReference type="Pfam" id="PF03448">
    <property type="entry name" value="MgtE_N"/>
    <property type="match status" value="1"/>
</dbReference>
<comment type="subcellular location">
    <subcellularLocation>
        <location evidence="9">Cell membrane</location>
        <topology evidence="9">Multi-pass membrane protein</topology>
    </subcellularLocation>
    <subcellularLocation>
        <location evidence="1">Membrane</location>
        <topology evidence="1">Multi-pass membrane protein</topology>
    </subcellularLocation>
</comment>
<dbReference type="Gene3D" id="1.25.60.10">
    <property type="entry name" value="MgtE N-terminal domain-like"/>
    <property type="match status" value="1"/>
</dbReference>
<dbReference type="GO" id="GO:0015095">
    <property type="term" value="F:magnesium ion transmembrane transporter activity"/>
    <property type="evidence" value="ECO:0007669"/>
    <property type="project" value="UniProtKB-UniRule"/>
</dbReference>
<dbReference type="PATRIC" id="fig|1435349.4.peg.1536"/>
<dbReference type="SUPFAM" id="SSF161093">
    <property type="entry name" value="MgtE membrane domain-like"/>
    <property type="match status" value="1"/>
</dbReference>
<comment type="function">
    <text evidence="9">Acts as a magnesium transporter.</text>
</comment>
<keyword evidence="5 9" id="KW-0460">Magnesium</keyword>
<feature type="domain" description="CBS" evidence="10">
    <location>
        <begin position="147"/>
        <end position="210"/>
    </location>
</feature>
<dbReference type="InterPro" id="IPR006669">
    <property type="entry name" value="MgtE_transporter"/>
</dbReference>
<dbReference type="AlphaFoldDB" id="A0A0D7WGG7"/>
<dbReference type="OrthoDB" id="9790355at2"/>
<evidence type="ECO:0000256" key="2">
    <source>
        <dbReference type="ARBA" id="ARBA00009749"/>
    </source>
</evidence>
<reference evidence="11 12" key="1">
    <citation type="submission" date="2014-11" db="EMBL/GenBank/DDBJ databases">
        <title>Tamlana sedimentorum sp. nov., isolated from shallow sand sediments of the Sea of Japan.</title>
        <authorList>
            <person name="Romanenko L.A."/>
        </authorList>
    </citation>
    <scope>NUCLEOTIDE SEQUENCE [LARGE SCALE GENOMIC DNA]</scope>
    <source>
        <strain evidence="11 12">JCM 19808</strain>
    </source>
</reference>
<dbReference type="NCBIfam" id="TIGR00400">
    <property type="entry name" value="mgtE"/>
    <property type="match status" value="1"/>
</dbReference>
<evidence type="ECO:0000256" key="5">
    <source>
        <dbReference type="ARBA" id="ARBA00022842"/>
    </source>
</evidence>
<dbReference type="Gene3D" id="3.10.580.10">
    <property type="entry name" value="CBS-domain"/>
    <property type="match status" value="1"/>
</dbReference>
<organism evidence="11 12">
    <name type="scientific">Neotamlana sedimentorum</name>
    <dbReference type="NCBI Taxonomy" id="1435349"/>
    <lineage>
        <taxon>Bacteria</taxon>
        <taxon>Pseudomonadati</taxon>
        <taxon>Bacteroidota</taxon>
        <taxon>Flavobacteriia</taxon>
        <taxon>Flavobacteriales</taxon>
        <taxon>Flavobacteriaceae</taxon>
        <taxon>Neotamlana</taxon>
    </lineage>
</organism>
<dbReference type="Pfam" id="PF01769">
    <property type="entry name" value="MgtE"/>
    <property type="match status" value="1"/>
</dbReference>
<feature type="transmembrane region" description="Helical" evidence="9">
    <location>
        <begin position="396"/>
        <end position="421"/>
    </location>
</feature>
<dbReference type="GO" id="GO:0005886">
    <property type="term" value="C:plasma membrane"/>
    <property type="evidence" value="ECO:0007669"/>
    <property type="project" value="UniProtKB-SubCell"/>
</dbReference>
<dbReference type="Proteomes" id="UP000032578">
    <property type="component" value="Unassembled WGS sequence"/>
</dbReference>
<dbReference type="PANTHER" id="PTHR43773:SF1">
    <property type="entry name" value="MAGNESIUM TRANSPORTER MGTE"/>
    <property type="match status" value="1"/>
</dbReference>
<evidence type="ECO:0000256" key="8">
    <source>
        <dbReference type="PROSITE-ProRule" id="PRU00703"/>
    </source>
</evidence>
<feature type="transmembrane region" description="Helical" evidence="9">
    <location>
        <begin position="324"/>
        <end position="348"/>
    </location>
</feature>
<keyword evidence="9" id="KW-0479">Metal-binding</keyword>
<feature type="domain" description="CBS" evidence="10">
    <location>
        <begin position="211"/>
        <end position="269"/>
    </location>
</feature>
<dbReference type="SMART" id="SM00924">
    <property type="entry name" value="MgtE_N"/>
    <property type="match status" value="1"/>
</dbReference>
<comment type="similarity">
    <text evidence="2 9">Belongs to the SLC41A transporter family.</text>
</comment>
<dbReference type="SUPFAM" id="SSF54631">
    <property type="entry name" value="CBS-domain pair"/>
    <property type="match status" value="1"/>
</dbReference>
<protein>
    <recommendedName>
        <fullName evidence="9">Magnesium transporter MgtE</fullName>
    </recommendedName>
</protein>
<dbReference type="RefSeq" id="WP_044631645.1">
    <property type="nucleotide sequence ID" value="NZ_JTDW01000002.1"/>
</dbReference>
<keyword evidence="8" id="KW-0129">CBS domain</keyword>
<keyword evidence="7 9" id="KW-0472">Membrane</keyword>
<dbReference type="CDD" id="cd04606">
    <property type="entry name" value="CBS_pair_Mg_transporter"/>
    <property type="match status" value="1"/>
</dbReference>